<accession>A0A0C2X9E4</accession>
<evidence type="ECO:0000313" key="2">
    <source>
        <dbReference type="EMBL" id="KIM34623.1"/>
    </source>
</evidence>
<dbReference type="OrthoDB" id="3066480at2759"/>
<dbReference type="AlphaFoldDB" id="A0A0C2X9E4"/>
<sequence>MRYIQEVATGAVVEDISKVRSSSTLIDLELDVKGFPILPPTTDGKGLAYMKRVVRSFVTAHYRLASGRDGDKVPWRLIKENPREFVDAKYLPAGTNIEDPGDLKKDTICLMLNHWRRGAPASELFRFRQYLVKGEELAMAKYENMTGKKQRKKKAPVPVPVVDPAMDWDAEYERNKEPGPADVDAAQYRFSAGPNDVNMNQVEPPIDPFLLNDPHLGIPARNEPASLADDVDHENEPRLAPTSEAEPSSLAGDVDYENEPDEPEIDVQEDYVRRGTPAPVLGPKKKGGRKYAPLTLTSAVPPPKPRARRGKGPAKKAKGRQAAKKGKKALEKDPAASIEGSPEPQPPKPRPKPKPIGKPVPIQDPASPIGESPVPQPAKPRPKPKPIQKTGAQDPPHPEPENSGAGPEGDTSGRSRRPTKRKVDIYTQYEHRAATAAAERLAKKAKT</sequence>
<dbReference type="Proteomes" id="UP000053424">
    <property type="component" value="Unassembled WGS sequence"/>
</dbReference>
<name>A0A0C2X9E4_HEBCY</name>
<feature type="compositionally biased region" description="Basic residues" evidence="1">
    <location>
        <begin position="305"/>
        <end position="327"/>
    </location>
</feature>
<dbReference type="EMBL" id="KN831903">
    <property type="protein sequence ID" value="KIM34623.1"/>
    <property type="molecule type" value="Genomic_DNA"/>
</dbReference>
<protein>
    <submittedName>
        <fullName evidence="2">Uncharacterized protein</fullName>
    </submittedName>
</protein>
<reference evidence="3" key="2">
    <citation type="submission" date="2015-01" db="EMBL/GenBank/DDBJ databases">
        <title>Evolutionary Origins and Diversification of the Mycorrhizal Mutualists.</title>
        <authorList>
            <consortium name="DOE Joint Genome Institute"/>
            <consortium name="Mycorrhizal Genomics Consortium"/>
            <person name="Kohler A."/>
            <person name="Kuo A."/>
            <person name="Nagy L.G."/>
            <person name="Floudas D."/>
            <person name="Copeland A."/>
            <person name="Barry K.W."/>
            <person name="Cichocki N."/>
            <person name="Veneault-Fourrey C."/>
            <person name="LaButti K."/>
            <person name="Lindquist E.A."/>
            <person name="Lipzen A."/>
            <person name="Lundell T."/>
            <person name="Morin E."/>
            <person name="Murat C."/>
            <person name="Riley R."/>
            <person name="Ohm R."/>
            <person name="Sun H."/>
            <person name="Tunlid A."/>
            <person name="Henrissat B."/>
            <person name="Grigoriev I.V."/>
            <person name="Hibbett D.S."/>
            <person name="Martin F."/>
        </authorList>
    </citation>
    <scope>NUCLEOTIDE SEQUENCE [LARGE SCALE GENOMIC DNA]</scope>
    <source>
        <strain evidence="3">h7</strain>
    </source>
</reference>
<gene>
    <name evidence="2" type="ORF">M413DRAFT_33151</name>
</gene>
<organism evidence="2 3">
    <name type="scientific">Hebeloma cylindrosporum</name>
    <dbReference type="NCBI Taxonomy" id="76867"/>
    <lineage>
        <taxon>Eukaryota</taxon>
        <taxon>Fungi</taxon>
        <taxon>Dikarya</taxon>
        <taxon>Basidiomycota</taxon>
        <taxon>Agaricomycotina</taxon>
        <taxon>Agaricomycetes</taxon>
        <taxon>Agaricomycetidae</taxon>
        <taxon>Agaricales</taxon>
        <taxon>Agaricineae</taxon>
        <taxon>Hymenogastraceae</taxon>
        <taxon>Hebeloma</taxon>
    </lineage>
</organism>
<evidence type="ECO:0000313" key="3">
    <source>
        <dbReference type="Proteomes" id="UP000053424"/>
    </source>
</evidence>
<evidence type="ECO:0000256" key="1">
    <source>
        <dbReference type="SAM" id="MobiDB-lite"/>
    </source>
</evidence>
<reference evidence="2 3" key="1">
    <citation type="submission" date="2014-04" db="EMBL/GenBank/DDBJ databases">
        <authorList>
            <consortium name="DOE Joint Genome Institute"/>
            <person name="Kuo A."/>
            <person name="Gay G."/>
            <person name="Dore J."/>
            <person name="Kohler A."/>
            <person name="Nagy L.G."/>
            <person name="Floudas D."/>
            <person name="Copeland A."/>
            <person name="Barry K.W."/>
            <person name="Cichocki N."/>
            <person name="Veneault-Fourrey C."/>
            <person name="LaButti K."/>
            <person name="Lindquist E.A."/>
            <person name="Lipzen A."/>
            <person name="Lundell T."/>
            <person name="Morin E."/>
            <person name="Murat C."/>
            <person name="Sun H."/>
            <person name="Tunlid A."/>
            <person name="Henrissat B."/>
            <person name="Grigoriev I.V."/>
            <person name="Hibbett D.S."/>
            <person name="Martin F."/>
            <person name="Nordberg H.P."/>
            <person name="Cantor M.N."/>
            <person name="Hua S.X."/>
        </authorList>
    </citation>
    <scope>NUCLEOTIDE SEQUENCE [LARGE SCALE GENOMIC DNA]</scope>
    <source>
        <strain evidence="3">h7</strain>
    </source>
</reference>
<dbReference type="HOGENOM" id="CLU_612582_0_0_1"/>
<keyword evidence="3" id="KW-1185">Reference proteome</keyword>
<feature type="region of interest" description="Disordered" evidence="1">
    <location>
        <begin position="228"/>
        <end position="428"/>
    </location>
</feature>
<feature type="compositionally biased region" description="Acidic residues" evidence="1">
    <location>
        <begin position="254"/>
        <end position="269"/>
    </location>
</feature>
<proteinExistence type="predicted"/>